<dbReference type="FunFam" id="2.40.50.140:FF:000041">
    <property type="entry name" value="Replication protein A subunit"/>
    <property type="match status" value="1"/>
</dbReference>
<dbReference type="FunCoup" id="D5GBQ9">
    <property type="interactions" value="1101"/>
</dbReference>
<evidence type="ECO:0000259" key="12">
    <source>
        <dbReference type="Pfam" id="PF04057"/>
    </source>
</evidence>
<feature type="compositionally biased region" description="Low complexity" evidence="10">
    <location>
        <begin position="165"/>
        <end position="182"/>
    </location>
</feature>
<dbReference type="InterPro" id="IPR031657">
    <property type="entry name" value="REPA_OB_2"/>
</dbReference>
<evidence type="ECO:0000256" key="10">
    <source>
        <dbReference type="SAM" id="MobiDB-lite"/>
    </source>
</evidence>
<dbReference type="Pfam" id="PF08646">
    <property type="entry name" value="Rep_fac-A_C"/>
    <property type="match status" value="1"/>
</dbReference>
<dbReference type="InterPro" id="IPR004365">
    <property type="entry name" value="NA-bd_OB_tRNA"/>
</dbReference>
<keyword evidence="4 9" id="KW-0479">Metal-binding</keyword>
<proteinExistence type="inferred from homology"/>
<dbReference type="GO" id="GO:0140445">
    <property type="term" value="C:chromosome, telomeric repeat region"/>
    <property type="evidence" value="ECO:0007669"/>
    <property type="project" value="EnsemblFungi"/>
</dbReference>
<dbReference type="FunFam" id="2.40.50.140:FF:000117">
    <property type="entry name" value="Replication protein A subunit"/>
    <property type="match status" value="1"/>
</dbReference>
<dbReference type="Proteomes" id="UP000006911">
    <property type="component" value="Unassembled WGS sequence"/>
</dbReference>
<evidence type="ECO:0000259" key="11">
    <source>
        <dbReference type="Pfam" id="PF01336"/>
    </source>
</evidence>
<dbReference type="NCBIfam" id="TIGR00617">
    <property type="entry name" value="rpa1"/>
    <property type="match status" value="1"/>
</dbReference>
<evidence type="ECO:0000313" key="15">
    <source>
        <dbReference type="EMBL" id="CAZ81909.1"/>
    </source>
</evidence>
<evidence type="ECO:0000256" key="4">
    <source>
        <dbReference type="ARBA" id="ARBA00022723"/>
    </source>
</evidence>
<dbReference type="OMA" id="DQCDAFY"/>
<dbReference type="GO" id="GO:0006310">
    <property type="term" value="P:DNA recombination"/>
    <property type="evidence" value="ECO:0007669"/>
    <property type="project" value="InterPro"/>
</dbReference>
<dbReference type="GO" id="GO:0006281">
    <property type="term" value="P:DNA repair"/>
    <property type="evidence" value="ECO:0007669"/>
    <property type="project" value="EnsemblFungi"/>
</dbReference>
<evidence type="ECO:0000256" key="3">
    <source>
        <dbReference type="ARBA" id="ARBA00022705"/>
    </source>
</evidence>
<keyword evidence="6 9" id="KW-0862">Zinc</keyword>
<dbReference type="KEGG" id="tml:GSTUM_00005528001"/>
<dbReference type="PANTHER" id="PTHR47165:SF4">
    <property type="entry name" value="OS03G0429900 PROTEIN"/>
    <property type="match status" value="1"/>
</dbReference>
<dbReference type="InterPro" id="IPR007199">
    <property type="entry name" value="Rep_factor-A_N"/>
</dbReference>
<dbReference type="InterPro" id="IPR012340">
    <property type="entry name" value="NA-bd_OB-fold"/>
</dbReference>
<dbReference type="FunFam" id="2.40.50.140:FF:000064">
    <property type="entry name" value="Replication protein A subunit"/>
    <property type="match status" value="1"/>
</dbReference>
<dbReference type="CDD" id="cd04475">
    <property type="entry name" value="RPA1_DBD_B"/>
    <property type="match status" value="1"/>
</dbReference>
<keyword evidence="7 9" id="KW-0238">DNA-binding</keyword>
<accession>D5GBQ9</accession>
<dbReference type="GO" id="GO:0033260">
    <property type="term" value="P:nuclear DNA replication"/>
    <property type="evidence" value="ECO:0007669"/>
    <property type="project" value="EnsemblFungi"/>
</dbReference>
<evidence type="ECO:0000256" key="1">
    <source>
        <dbReference type="ARBA" id="ARBA00004123"/>
    </source>
</evidence>
<dbReference type="InterPro" id="IPR047192">
    <property type="entry name" value="Euk_RPA1_DBD_C"/>
</dbReference>
<dbReference type="EMBL" id="FN430097">
    <property type="protein sequence ID" value="CAZ81909.1"/>
    <property type="molecule type" value="Genomic_DNA"/>
</dbReference>
<dbReference type="InterPro" id="IPR013955">
    <property type="entry name" value="Rep_factor-A_C"/>
</dbReference>
<keyword evidence="5 9" id="KW-0863">Zinc-finger</keyword>
<dbReference type="eggNOG" id="KOG0851">
    <property type="taxonomic scope" value="Eukaryota"/>
</dbReference>
<evidence type="ECO:0000313" key="16">
    <source>
        <dbReference type="Proteomes" id="UP000006911"/>
    </source>
</evidence>
<comment type="subcellular location">
    <subcellularLocation>
        <location evidence="1 9">Nucleus</location>
    </subcellularLocation>
</comment>
<keyword evidence="8 9" id="KW-0539">Nucleus</keyword>
<dbReference type="STRING" id="656061.D5GBQ9"/>
<name>D5GBQ9_TUBMM</name>
<feature type="region of interest" description="Disordered" evidence="10">
    <location>
        <begin position="118"/>
        <end position="183"/>
    </location>
</feature>
<dbReference type="FunFam" id="2.40.50.140:FF:000090">
    <property type="entry name" value="Replication protein A subunit"/>
    <property type="match status" value="1"/>
</dbReference>
<evidence type="ECO:0000256" key="2">
    <source>
        <dbReference type="ARBA" id="ARBA00005690"/>
    </source>
</evidence>
<keyword evidence="16" id="KW-1185">Reference proteome</keyword>
<organism evidence="15 16">
    <name type="scientific">Tuber melanosporum (strain Mel28)</name>
    <name type="common">Perigord black truffle</name>
    <dbReference type="NCBI Taxonomy" id="656061"/>
    <lineage>
        <taxon>Eukaryota</taxon>
        <taxon>Fungi</taxon>
        <taxon>Dikarya</taxon>
        <taxon>Ascomycota</taxon>
        <taxon>Pezizomycotina</taxon>
        <taxon>Pezizomycetes</taxon>
        <taxon>Pezizales</taxon>
        <taxon>Tuberaceae</taxon>
        <taxon>Tuber</taxon>
    </lineage>
</organism>
<evidence type="ECO:0000256" key="7">
    <source>
        <dbReference type="ARBA" id="ARBA00023125"/>
    </source>
</evidence>
<comment type="subunit">
    <text evidence="9">Component of the heterotrimeric canonical replication protein A complex (RPA).</text>
</comment>
<dbReference type="GO" id="GO:0007004">
    <property type="term" value="P:telomere maintenance via telomerase"/>
    <property type="evidence" value="ECO:0007669"/>
    <property type="project" value="EnsemblFungi"/>
</dbReference>
<comment type="similarity">
    <text evidence="2 9">Belongs to the replication factor A protein 1 family.</text>
</comment>
<feature type="domain" description="OB" evidence="11">
    <location>
        <begin position="197"/>
        <end position="278"/>
    </location>
</feature>
<dbReference type="GO" id="GO:0003697">
    <property type="term" value="F:single-stranded DNA binding"/>
    <property type="evidence" value="ECO:0007669"/>
    <property type="project" value="EnsemblFungi"/>
</dbReference>
<dbReference type="AlphaFoldDB" id="D5GBQ9"/>
<dbReference type="GO" id="GO:0000785">
    <property type="term" value="C:chromatin"/>
    <property type="evidence" value="ECO:0007669"/>
    <property type="project" value="EnsemblFungi"/>
</dbReference>
<dbReference type="GO" id="GO:0005662">
    <property type="term" value="C:DNA replication factor A complex"/>
    <property type="evidence" value="ECO:0007669"/>
    <property type="project" value="EnsemblFungi"/>
</dbReference>
<dbReference type="InParanoid" id="D5GBQ9"/>
<evidence type="ECO:0000256" key="5">
    <source>
        <dbReference type="ARBA" id="ARBA00022771"/>
    </source>
</evidence>
<protein>
    <recommendedName>
        <fullName evidence="9">Replication protein A subunit</fullName>
    </recommendedName>
</protein>
<dbReference type="Pfam" id="PF01336">
    <property type="entry name" value="tRNA_anti-codon"/>
    <property type="match status" value="1"/>
</dbReference>
<dbReference type="CDD" id="cd04474">
    <property type="entry name" value="RPA1_DBD_A"/>
    <property type="match status" value="1"/>
</dbReference>
<dbReference type="GO" id="GO:0035861">
    <property type="term" value="C:site of double-strand break"/>
    <property type="evidence" value="ECO:0007669"/>
    <property type="project" value="EnsemblFungi"/>
</dbReference>
<feature type="domain" description="Replication protein A OB" evidence="14">
    <location>
        <begin position="307"/>
        <end position="403"/>
    </location>
</feature>
<evidence type="ECO:0000256" key="6">
    <source>
        <dbReference type="ARBA" id="ARBA00022833"/>
    </source>
</evidence>
<dbReference type="CDD" id="cd04476">
    <property type="entry name" value="RPA1_DBD_C"/>
    <property type="match status" value="1"/>
</dbReference>
<dbReference type="Gene3D" id="2.40.50.140">
    <property type="entry name" value="Nucleic acid-binding proteins"/>
    <property type="match status" value="4"/>
</dbReference>
<feature type="domain" description="Replication factor A C-terminal" evidence="13">
    <location>
        <begin position="461"/>
        <end position="606"/>
    </location>
</feature>
<sequence length="614" mass="68483">MANNPCTPGALQRVFEADIPTPDSFPNPILQVLQIKSLAAQPGAPERYRVVFSDTQNFIQSMLATQATAHVLDGSIEKGCFVQLTNYQANKVKDKKILIVIGLEVLTQYGKQEKIGEPVSLEASQRPQAPDRARAAQNEKASATSFYGNRPAPAPAEQRGVPARQAQPTTTARSSAPSATRPNIYPIESLSPYQNRWTIRARVTYKSPIKLWQNSNRDGRLFNVTLLDESGEVRATGFNDQVDSFYEVLQEGQVYYISNCKVNFAKKQFSNINNDYELAFERNTEIEKCNDVDDGIPMARFNFVQFSELESIQNDGIIDVIGVIKEVGEVASIQSKNTQKSYTKRDVTLVDKSGYSVHITTWGKSAEDWETQLDEIVAFKGVKVSEYGGRSLSMLHSSTMTVNPDIDESHALRGWYDGQGRGETFQSHHTGSSAVRTNDPYKTLSQIRDENLGMGEDPDIFTTKATIVYIKNENFSYPACLTPKCNKKVVEIAEGQWKCEKCDITHPNCQHRYIMTISCSDAFGLAWFSCFDDVGIMIMGMTADELVELNNQSGGPAFADAFLQANCKAYVFRCRAKMDVSQGQQRVRYQVLNAAPVNFALEAHKLIGQIKLYS</sequence>
<evidence type="ECO:0000259" key="14">
    <source>
        <dbReference type="Pfam" id="PF16900"/>
    </source>
</evidence>
<reference evidence="15 16" key="1">
    <citation type="journal article" date="2010" name="Nature">
        <title>Perigord black truffle genome uncovers evolutionary origins and mechanisms of symbiosis.</title>
        <authorList>
            <person name="Martin F."/>
            <person name="Kohler A."/>
            <person name="Murat C."/>
            <person name="Balestrini R."/>
            <person name="Coutinho P.M."/>
            <person name="Jaillon O."/>
            <person name="Montanini B."/>
            <person name="Morin E."/>
            <person name="Noel B."/>
            <person name="Percudani R."/>
            <person name="Porcel B."/>
            <person name="Rubini A."/>
            <person name="Amicucci A."/>
            <person name="Amselem J."/>
            <person name="Anthouard V."/>
            <person name="Arcioni S."/>
            <person name="Artiguenave F."/>
            <person name="Aury J.M."/>
            <person name="Ballario P."/>
            <person name="Bolchi A."/>
            <person name="Brenna A."/>
            <person name="Brun A."/>
            <person name="Buee M."/>
            <person name="Cantarel B."/>
            <person name="Chevalier G."/>
            <person name="Couloux A."/>
            <person name="Da Silva C."/>
            <person name="Denoeud F."/>
            <person name="Duplessis S."/>
            <person name="Ghignone S."/>
            <person name="Hilselberger B."/>
            <person name="Iotti M."/>
            <person name="Marcais B."/>
            <person name="Mello A."/>
            <person name="Miranda M."/>
            <person name="Pacioni G."/>
            <person name="Quesneville H."/>
            <person name="Riccioni C."/>
            <person name="Ruotolo R."/>
            <person name="Splivallo R."/>
            <person name="Stocchi V."/>
            <person name="Tisserant E."/>
            <person name="Viscomi A.R."/>
            <person name="Zambonelli A."/>
            <person name="Zampieri E."/>
            <person name="Henrissat B."/>
            <person name="Lebrun M.H."/>
            <person name="Paolocci F."/>
            <person name="Bonfante P."/>
            <person name="Ottonello S."/>
            <person name="Wincker P."/>
        </authorList>
    </citation>
    <scope>NUCLEOTIDE SEQUENCE [LARGE SCALE GENOMIC DNA]</scope>
    <source>
        <strain evidence="15 16">Mel28</strain>
    </source>
</reference>
<dbReference type="Pfam" id="PF16900">
    <property type="entry name" value="REPA_OB_2"/>
    <property type="match status" value="1"/>
</dbReference>
<gene>
    <name evidence="15" type="ORF">GSTUM_00005528001</name>
</gene>
<dbReference type="Pfam" id="PF04057">
    <property type="entry name" value="Rep-A_N"/>
    <property type="match status" value="1"/>
</dbReference>
<dbReference type="PANTHER" id="PTHR47165">
    <property type="entry name" value="OS03G0429900 PROTEIN"/>
    <property type="match status" value="1"/>
</dbReference>
<dbReference type="GeneID" id="9182946"/>
<evidence type="ECO:0000256" key="9">
    <source>
        <dbReference type="RuleBase" id="RU364130"/>
    </source>
</evidence>
<feature type="domain" description="Replication factor-A protein 1 N-terminal" evidence="12">
    <location>
        <begin position="7"/>
        <end position="108"/>
    </location>
</feature>
<dbReference type="RefSeq" id="XP_002837718.1">
    <property type="nucleotide sequence ID" value="XM_002837672.1"/>
</dbReference>
<dbReference type="HOGENOM" id="CLU_012393_2_1_1"/>
<dbReference type="GO" id="GO:0008270">
    <property type="term" value="F:zinc ion binding"/>
    <property type="evidence" value="ECO:0007669"/>
    <property type="project" value="UniProtKB-KW"/>
</dbReference>
<evidence type="ECO:0000256" key="8">
    <source>
        <dbReference type="ARBA" id="ARBA00023242"/>
    </source>
</evidence>
<dbReference type="CDD" id="cd04477">
    <property type="entry name" value="RPA1N"/>
    <property type="match status" value="1"/>
</dbReference>
<dbReference type="SUPFAM" id="SSF50249">
    <property type="entry name" value="Nucleic acid-binding proteins"/>
    <property type="match status" value="4"/>
</dbReference>
<dbReference type="InterPro" id="IPR004591">
    <property type="entry name" value="Rfa1"/>
</dbReference>
<keyword evidence="3 9" id="KW-0235">DNA replication</keyword>
<comment type="function">
    <text evidence="9">As part of the replication protein A (RPA/RP-A), a single-stranded DNA-binding heterotrimeric complex, may play an essential role in DNA replication, recombination and repair. Binds and stabilizes single-stranded DNA intermediates, preventing complementary DNA reannealing and recruiting different proteins involved in DNA metabolism.</text>
</comment>
<evidence type="ECO:0000259" key="13">
    <source>
        <dbReference type="Pfam" id="PF08646"/>
    </source>
</evidence>